<dbReference type="CDD" id="cd13276">
    <property type="entry name" value="PH_AtPH1"/>
    <property type="match status" value="1"/>
</dbReference>
<dbReference type="PANTHER" id="PTHR14336:SF8">
    <property type="entry name" value="PROTEIN OPY1"/>
    <property type="match status" value="1"/>
</dbReference>
<proteinExistence type="predicted"/>
<dbReference type="SUPFAM" id="SSF50729">
    <property type="entry name" value="PH domain-like"/>
    <property type="match status" value="1"/>
</dbReference>
<dbReference type="PROSITE" id="PS50003">
    <property type="entry name" value="PH_DOMAIN"/>
    <property type="match status" value="1"/>
</dbReference>
<feature type="domain" description="PH" evidence="1">
    <location>
        <begin position="28"/>
        <end position="127"/>
    </location>
</feature>
<sequence>MDKIFSSFSTLLNPSQAELTAGISFWQDAVHAGWLEKQGDVIKTWRKRWFVLKDNKLFWFLDDDVQQCSRVRGVIDVSKCMSVKGCDDAFGREHCFELSTRNEQMYFVCATKADKEGWLSCLGKAVVSTSRDTDGFTEYLGY</sequence>
<protein>
    <submittedName>
        <fullName evidence="2">Predicted protein</fullName>
    </submittedName>
</protein>
<dbReference type="InterPro" id="IPR001849">
    <property type="entry name" value="PH_domain"/>
</dbReference>
<keyword evidence="3" id="KW-1185">Reference proteome</keyword>
<dbReference type="Proteomes" id="UP000001876">
    <property type="component" value="Unassembled WGS sequence"/>
</dbReference>
<dbReference type="OMA" id="SECLTVR"/>
<accession>C1MHG1</accession>
<dbReference type="RefSeq" id="XP_003055485.1">
    <property type="nucleotide sequence ID" value="XM_003055439.1"/>
</dbReference>
<dbReference type="FunFam" id="2.30.29.30:FF:000286">
    <property type="entry name" value="PH-protein kinase domain containing protein"/>
    <property type="match status" value="1"/>
</dbReference>
<dbReference type="GeneID" id="9680220"/>
<dbReference type="STRING" id="564608.C1MHG1"/>
<name>C1MHG1_MICPC</name>
<dbReference type="InterPro" id="IPR051707">
    <property type="entry name" value="PI-Interact_SigTrans_Reg"/>
</dbReference>
<dbReference type="eggNOG" id="ENOG502RXGP">
    <property type="taxonomic scope" value="Eukaryota"/>
</dbReference>
<dbReference type="OrthoDB" id="185175at2759"/>
<evidence type="ECO:0000313" key="2">
    <source>
        <dbReference type="EMBL" id="EEH60737.1"/>
    </source>
</evidence>
<dbReference type="Gene3D" id="2.30.29.30">
    <property type="entry name" value="Pleckstrin-homology domain (PH domain)/Phosphotyrosine-binding domain (PTB)"/>
    <property type="match status" value="1"/>
</dbReference>
<dbReference type="PANTHER" id="PTHR14336">
    <property type="entry name" value="TANDEM PH DOMAIN CONTAINING PROTEIN"/>
    <property type="match status" value="1"/>
</dbReference>
<reference evidence="2 3" key="1">
    <citation type="journal article" date="2009" name="Science">
        <title>Green evolution and dynamic adaptations revealed by genomes of the marine picoeukaryotes Micromonas.</title>
        <authorList>
            <person name="Worden A.Z."/>
            <person name="Lee J.H."/>
            <person name="Mock T."/>
            <person name="Rouze P."/>
            <person name="Simmons M.P."/>
            <person name="Aerts A.L."/>
            <person name="Allen A.E."/>
            <person name="Cuvelier M.L."/>
            <person name="Derelle E."/>
            <person name="Everett M.V."/>
            <person name="Foulon E."/>
            <person name="Grimwood J."/>
            <person name="Gundlach H."/>
            <person name="Henrissat B."/>
            <person name="Napoli C."/>
            <person name="McDonald S.M."/>
            <person name="Parker M.S."/>
            <person name="Rombauts S."/>
            <person name="Salamov A."/>
            <person name="Von Dassow P."/>
            <person name="Badger J.H."/>
            <person name="Coutinho P.M."/>
            <person name="Demir E."/>
            <person name="Dubchak I."/>
            <person name="Gentemann C."/>
            <person name="Eikrem W."/>
            <person name="Gready J.E."/>
            <person name="John U."/>
            <person name="Lanier W."/>
            <person name="Lindquist E.A."/>
            <person name="Lucas S."/>
            <person name="Mayer K.F."/>
            <person name="Moreau H."/>
            <person name="Not F."/>
            <person name="Otillar R."/>
            <person name="Panaud O."/>
            <person name="Pangilinan J."/>
            <person name="Paulsen I."/>
            <person name="Piegu B."/>
            <person name="Poliakov A."/>
            <person name="Robbens S."/>
            <person name="Schmutz J."/>
            <person name="Toulza E."/>
            <person name="Wyss T."/>
            <person name="Zelensky A."/>
            <person name="Zhou K."/>
            <person name="Armbrust E.V."/>
            <person name="Bhattacharya D."/>
            <person name="Goodenough U.W."/>
            <person name="Van de Peer Y."/>
            <person name="Grigoriev I.V."/>
        </authorList>
    </citation>
    <scope>NUCLEOTIDE SEQUENCE [LARGE SCALE GENOMIC DNA]</scope>
    <source>
        <strain evidence="2 3">CCMP1545</strain>
    </source>
</reference>
<organism evidence="3">
    <name type="scientific">Micromonas pusilla (strain CCMP1545)</name>
    <name type="common">Picoplanktonic green alga</name>
    <dbReference type="NCBI Taxonomy" id="564608"/>
    <lineage>
        <taxon>Eukaryota</taxon>
        <taxon>Viridiplantae</taxon>
        <taxon>Chlorophyta</taxon>
        <taxon>Mamiellophyceae</taxon>
        <taxon>Mamiellales</taxon>
        <taxon>Mamiellaceae</taxon>
        <taxon>Micromonas</taxon>
    </lineage>
</organism>
<dbReference type="EMBL" id="GG663735">
    <property type="protein sequence ID" value="EEH60737.1"/>
    <property type="molecule type" value="Genomic_DNA"/>
</dbReference>
<evidence type="ECO:0000313" key="3">
    <source>
        <dbReference type="Proteomes" id="UP000001876"/>
    </source>
</evidence>
<evidence type="ECO:0000259" key="1">
    <source>
        <dbReference type="PROSITE" id="PS50003"/>
    </source>
</evidence>
<dbReference type="AlphaFoldDB" id="C1MHG1"/>
<gene>
    <name evidence="2" type="ORF">MICPUCDRAFT_12472</name>
</gene>
<dbReference type="InterPro" id="IPR011993">
    <property type="entry name" value="PH-like_dom_sf"/>
</dbReference>
<dbReference type="SMART" id="SM00233">
    <property type="entry name" value="PH"/>
    <property type="match status" value="1"/>
</dbReference>
<dbReference type="KEGG" id="mpp:MICPUCDRAFT_12472"/>
<dbReference type="Pfam" id="PF00169">
    <property type="entry name" value="PH"/>
    <property type="match status" value="1"/>
</dbReference>